<feature type="region of interest" description="Disordered" evidence="1">
    <location>
        <begin position="29"/>
        <end position="87"/>
    </location>
</feature>
<organism evidence="2 3">
    <name type="scientific">Portunus trituberculatus</name>
    <name type="common">Swimming crab</name>
    <name type="synonym">Neptunus trituberculatus</name>
    <dbReference type="NCBI Taxonomy" id="210409"/>
    <lineage>
        <taxon>Eukaryota</taxon>
        <taxon>Metazoa</taxon>
        <taxon>Ecdysozoa</taxon>
        <taxon>Arthropoda</taxon>
        <taxon>Crustacea</taxon>
        <taxon>Multicrustacea</taxon>
        <taxon>Malacostraca</taxon>
        <taxon>Eumalacostraca</taxon>
        <taxon>Eucarida</taxon>
        <taxon>Decapoda</taxon>
        <taxon>Pleocyemata</taxon>
        <taxon>Brachyura</taxon>
        <taxon>Eubrachyura</taxon>
        <taxon>Portunoidea</taxon>
        <taxon>Portunidae</taxon>
        <taxon>Portuninae</taxon>
        <taxon>Portunus</taxon>
    </lineage>
</organism>
<evidence type="ECO:0000313" key="3">
    <source>
        <dbReference type="Proteomes" id="UP000324222"/>
    </source>
</evidence>
<dbReference type="Proteomes" id="UP000324222">
    <property type="component" value="Unassembled WGS sequence"/>
</dbReference>
<name>A0A5B7IGL5_PORTR</name>
<evidence type="ECO:0000313" key="2">
    <source>
        <dbReference type="EMBL" id="MPC80667.1"/>
    </source>
</evidence>
<gene>
    <name evidence="2" type="ORF">E2C01_075253</name>
</gene>
<comment type="caution">
    <text evidence="2">The sequence shown here is derived from an EMBL/GenBank/DDBJ whole genome shotgun (WGS) entry which is preliminary data.</text>
</comment>
<reference evidence="2 3" key="1">
    <citation type="submission" date="2019-05" db="EMBL/GenBank/DDBJ databases">
        <title>Another draft genome of Portunus trituberculatus and its Hox gene families provides insights of decapod evolution.</title>
        <authorList>
            <person name="Jeong J.-H."/>
            <person name="Song I."/>
            <person name="Kim S."/>
            <person name="Choi T."/>
            <person name="Kim D."/>
            <person name="Ryu S."/>
            <person name="Kim W."/>
        </authorList>
    </citation>
    <scope>NUCLEOTIDE SEQUENCE [LARGE SCALE GENOMIC DNA]</scope>
    <source>
        <tissue evidence="2">Muscle</tissue>
    </source>
</reference>
<sequence>MKPRMIGFHFLPRDAMNSNTTILCAQKGGGLAGHANEDWGEKKTEESKITTRVRTRTCKEEEEEEEEDMKVNEDDGITLTKTKTRKR</sequence>
<protein>
    <submittedName>
        <fullName evidence="2">Uncharacterized protein</fullName>
    </submittedName>
</protein>
<proteinExistence type="predicted"/>
<evidence type="ECO:0000256" key="1">
    <source>
        <dbReference type="SAM" id="MobiDB-lite"/>
    </source>
</evidence>
<feature type="compositionally biased region" description="Basic and acidic residues" evidence="1">
    <location>
        <begin position="35"/>
        <end position="49"/>
    </location>
</feature>
<dbReference type="EMBL" id="VSRR010054664">
    <property type="protein sequence ID" value="MPC80667.1"/>
    <property type="molecule type" value="Genomic_DNA"/>
</dbReference>
<accession>A0A5B7IGL5</accession>
<keyword evidence="3" id="KW-1185">Reference proteome</keyword>
<dbReference type="AlphaFoldDB" id="A0A5B7IGL5"/>